<comment type="caution">
    <text evidence="1">The sequence shown here is derived from an EMBL/GenBank/DDBJ whole genome shotgun (WGS) entry which is preliminary data.</text>
</comment>
<dbReference type="AlphaFoldDB" id="A0A4Z1G381"/>
<dbReference type="EMBL" id="PQXI01000028">
    <property type="protein sequence ID" value="TGO28411.1"/>
    <property type="molecule type" value="Genomic_DNA"/>
</dbReference>
<organism evidence="1 2">
    <name type="scientific">Botrytis paeoniae</name>
    <dbReference type="NCBI Taxonomy" id="278948"/>
    <lineage>
        <taxon>Eukaryota</taxon>
        <taxon>Fungi</taxon>
        <taxon>Dikarya</taxon>
        <taxon>Ascomycota</taxon>
        <taxon>Pezizomycotina</taxon>
        <taxon>Leotiomycetes</taxon>
        <taxon>Helotiales</taxon>
        <taxon>Sclerotiniaceae</taxon>
        <taxon>Botrytis</taxon>
    </lineage>
</organism>
<reference evidence="1 2" key="1">
    <citation type="submission" date="2017-12" db="EMBL/GenBank/DDBJ databases">
        <title>Comparative genomics of Botrytis spp.</title>
        <authorList>
            <person name="Valero-Jimenez C.A."/>
            <person name="Tapia P."/>
            <person name="Veloso J."/>
            <person name="Silva-Moreno E."/>
            <person name="Staats M."/>
            <person name="Valdes J.H."/>
            <person name="Van Kan J.A.L."/>
        </authorList>
    </citation>
    <scope>NUCLEOTIDE SEQUENCE [LARGE SCALE GENOMIC DNA]</scope>
    <source>
        <strain evidence="1 2">Bp0003</strain>
    </source>
</reference>
<name>A0A4Z1G381_9HELO</name>
<evidence type="ECO:0000313" key="2">
    <source>
        <dbReference type="Proteomes" id="UP000297910"/>
    </source>
</evidence>
<gene>
    <name evidence="1" type="ORF">BPAE_0028g00600</name>
</gene>
<sequence length="266" mass="31225">MNTQRKDYIELGRFLFGDNWQFTEKILTFVLDRGSLYNLHLLTSNAPEFLSIGTDLAFAYRTDTSGKNTMGGSRYTSMEKRINEDDVYVTLEILRFVAKIAKFEICNQDYQLDDSIRTFVAEFRHPDFVNTVWSDHPSAATIINQSATNPPRVIKLMKVLYDDAQWEYTKLALEWGFDRTNYTRTKVTRLHEEGCRVAEEYRRLLTPKNIAEEEVNSVLLIYLDESCFDINEADVEATLDIVQAWDYYMSRQLNPYFHSYLQQLVY</sequence>
<protein>
    <submittedName>
        <fullName evidence="1">Uncharacterized protein</fullName>
    </submittedName>
</protein>
<proteinExistence type="predicted"/>
<accession>A0A4Z1G381</accession>
<keyword evidence="2" id="KW-1185">Reference proteome</keyword>
<evidence type="ECO:0000313" key="1">
    <source>
        <dbReference type="EMBL" id="TGO28411.1"/>
    </source>
</evidence>
<dbReference type="Proteomes" id="UP000297910">
    <property type="component" value="Unassembled WGS sequence"/>
</dbReference>